<protein>
    <submittedName>
        <fullName evidence="1">Uncharacterized protein</fullName>
    </submittedName>
</protein>
<accession>G5JL91</accession>
<evidence type="ECO:0000313" key="2">
    <source>
        <dbReference type="Proteomes" id="UP000005413"/>
    </source>
</evidence>
<feature type="non-terminal residue" evidence="1">
    <location>
        <position position="1"/>
    </location>
</feature>
<gene>
    <name evidence="1" type="ORF">SS7213T_11290</name>
</gene>
<dbReference type="AlphaFoldDB" id="G5JL91"/>
<comment type="caution">
    <text evidence="1">The sequence shown here is derived from an EMBL/GenBank/DDBJ whole genome shotgun (WGS) entry which is preliminary data.</text>
</comment>
<sequence>KRHEGIEGLDAEQAFEADEIRNERHDFRRAKGVRERRQ</sequence>
<dbReference type="Proteomes" id="UP000005413">
    <property type="component" value="Unassembled WGS sequence"/>
</dbReference>
<evidence type="ECO:0000313" key="1">
    <source>
        <dbReference type="EMBL" id="EHJ07045.1"/>
    </source>
</evidence>
<reference evidence="1 2" key="1">
    <citation type="journal article" date="2012" name="BMC Genomics">
        <title>Comparative genomic analysis of the genus Staphylococcus including Staphylococcus aureus and its newly described sister species Staphylococcus simiae.</title>
        <authorList>
            <person name="Suzuki H."/>
            <person name="Lefebure T."/>
            <person name="Pavinski Bitar P."/>
            <person name="Stanhope M.J."/>
        </authorList>
    </citation>
    <scope>NUCLEOTIDE SEQUENCE [LARGE SCALE GENOMIC DNA]</scope>
    <source>
        <strain evidence="1 2">CCM 7213</strain>
    </source>
</reference>
<keyword evidence="2" id="KW-1185">Reference proteome</keyword>
<proteinExistence type="predicted"/>
<name>G5JL91_9STAP</name>
<organism evidence="1 2">
    <name type="scientific">Staphylococcus simiae CCM 7213 = CCUG 51256</name>
    <dbReference type="NCBI Taxonomy" id="911238"/>
    <lineage>
        <taxon>Bacteria</taxon>
        <taxon>Bacillati</taxon>
        <taxon>Bacillota</taxon>
        <taxon>Bacilli</taxon>
        <taxon>Bacillales</taxon>
        <taxon>Staphylococcaceae</taxon>
        <taxon>Staphylococcus</taxon>
    </lineage>
</organism>
<dbReference type="EMBL" id="AEUN01000506">
    <property type="protein sequence ID" value="EHJ07045.1"/>
    <property type="molecule type" value="Genomic_DNA"/>
</dbReference>